<dbReference type="NCBIfam" id="NF005829">
    <property type="entry name" value="PRK07726.1"/>
    <property type="match status" value="1"/>
</dbReference>
<dbReference type="EMBL" id="CDGJ01000016">
    <property type="protein sequence ID" value="CEJ06128.1"/>
    <property type="molecule type" value="Genomic_DNA"/>
</dbReference>
<feature type="region of interest" description="Interaction with DNA" evidence="8">
    <location>
        <begin position="186"/>
        <end position="191"/>
    </location>
</feature>
<keyword evidence="3 8" id="KW-0479">Metal-binding</keyword>
<dbReference type="InterPro" id="IPR003601">
    <property type="entry name" value="Topo_IA_2"/>
</dbReference>
<evidence type="ECO:0000256" key="1">
    <source>
        <dbReference type="ARBA" id="ARBA00000213"/>
    </source>
</evidence>
<dbReference type="NCBIfam" id="TIGR01056">
    <property type="entry name" value="topB"/>
    <property type="match status" value="1"/>
</dbReference>
<dbReference type="CDD" id="cd03362">
    <property type="entry name" value="TOPRIM_TopoIA_TopoIII"/>
    <property type="match status" value="1"/>
</dbReference>
<dbReference type="PROSITE" id="PS00396">
    <property type="entry name" value="TOPO_IA_1"/>
    <property type="match status" value="1"/>
</dbReference>
<dbReference type="EC" id="5.6.2.1" evidence="8"/>
<dbReference type="GO" id="GO:0006281">
    <property type="term" value="P:DNA repair"/>
    <property type="evidence" value="ECO:0007669"/>
    <property type="project" value="TreeGrafter"/>
</dbReference>
<keyword evidence="6 8" id="KW-0238">DNA-binding</keyword>
<reference evidence="12" key="1">
    <citation type="submission" date="2014-11" db="EMBL/GenBank/DDBJ databases">
        <authorList>
            <person name="Hornung B.V."/>
        </authorList>
    </citation>
    <scope>NUCLEOTIDE SEQUENCE</scope>
    <source>
        <strain evidence="12">INE</strain>
    </source>
</reference>
<dbReference type="InterPro" id="IPR013824">
    <property type="entry name" value="Topo_IA_cen_sub1"/>
</dbReference>
<dbReference type="GO" id="GO:0006310">
    <property type="term" value="P:DNA recombination"/>
    <property type="evidence" value="ECO:0007669"/>
    <property type="project" value="TreeGrafter"/>
</dbReference>
<dbReference type="CDD" id="cd00186">
    <property type="entry name" value="TOP1Ac"/>
    <property type="match status" value="1"/>
</dbReference>
<comment type="similarity">
    <text evidence="2 8">Belongs to the type IA topoisomerase family.</text>
</comment>
<gene>
    <name evidence="8" type="primary">topB</name>
    <name evidence="12" type="ORF">DEACI_0574</name>
    <name evidence="11" type="ORF">DEACI_2140</name>
</gene>
<dbReference type="HAMAP" id="MF_00953">
    <property type="entry name" value="Topoisom_3_prok"/>
    <property type="match status" value="1"/>
</dbReference>
<accession>A0A8S0VX17</accession>
<evidence type="ECO:0000256" key="8">
    <source>
        <dbReference type="HAMAP-Rule" id="MF_00953"/>
    </source>
</evidence>
<evidence type="ECO:0000259" key="9">
    <source>
        <dbReference type="PROSITE" id="PS50880"/>
    </source>
</evidence>
<sequence length="690" mass="78177">MKQLVLTEKPSVAREIARVLNCQAKNKGYLEGPNYVVTWALGHLVTLAEPEDYDQKYKQWRLEDLPMLPENMKLKVIRQTSQQYQVVSHLMKRQDISQLVIATDAGREGELVARWIMKLSNWKKPFKRLWISSQTDAAIREGFASLKPGAEYNNLYDAAVCRAEADWLIGLNVTRALTCKFNAQLNAGRVQTPTLAMMVQREEEIKKFVPVDYWTIRADFGDYFGDWRGQDGNRLFDYAQVEELLAKLQGQAGQIVELRRENKSEPAPLAYDLTELQRDANRRYAFSAQRTLNVLQNLYERHKIVTYPRTDSRYITRDIVPTLPARLRGMAVGPYADLVKQILQKPLTPSKRFVDDSKVSDHHALIPTEQPLRLTDLTGDERNLYDLIARRFLAVLSPPYRFEQLTLVTRIKEESFYARGKLVKDLGWRAVAFQLADREEGKEESLPEQTLANLSRGEARTVKSLKAQKGKTKPPARYTEATLLSAMESPGKFIEDEELRESIKGGGLGTPATRAEIIEKLISTFYVERNGKELVPTAKGIQLIGLVASELRSPELTAQWEQSLTDIARGKGSRQAFIRGIRENTAALVRSVAADNSVYKADNISKTKCPVCGKYMLLVQGKRGKMFVCQDRSCGHRQPEKESLGFTSSKRASQMNQKLISQYSDSGSIGNNLGDLLREALAKPGREKRK</sequence>
<comment type="catalytic activity">
    <reaction evidence="1 8">
        <text>ATP-independent breakage of single-stranded DNA, followed by passage and rejoining.</text>
        <dbReference type="EC" id="5.6.2.1"/>
    </reaction>
</comment>
<dbReference type="Gene3D" id="1.10.290.10">
    <property type="entry name" value="Topoisomerase I, domain 4"/>
    <property type="match status" value="1"/>
</dbReference>
<comment type="function">
    <text evidence="8">Releases the supercoiling and torsional tension of DNA, which is introduced during the DNA replication and transcription, by transiently cleaving and rejoining one strand of the DNA duplex. Introduces a single-strand break via transesterification at a target site in duplex DNA. The scissile phosphodiester is attacked by the catalytic tyrosine of the enzyme, resulting in the formation of a DNA-(5'-phosphotyrosyl)-enzyme intermediate and the expulsion of a 3'-OH DNA strand. The free DNA strand then undergoes passage around the unbroken strand, thus removing DNA supercoils. Finally, in the religation step, the DNA 3'-OH attacks the covalent intermediate to expel the active-site tyrosine and restore the DNA phosphodiester backbone.</text>
</comment>
<reference evidence="11" key="2">
    <citation type="submission" date="2020-01" db="EMBL/GenBank/DDBJ databases">
        <authorList>
            <person name="Hornung B."/>
        </authorList>
    </citation>
    <scope>NUCLEOTIDE SEQUENCE</scope>
    <source>
        <strain evidence="11">PacBioINE</strain>
    </source>
</reference>
<dbReference type="Gene3D" id="2.70.20.10">
    <property type="entry name" value="Topoisomerase I, domain 3"/>
    <property type="match status" value="1"/>
</dbReference>
<feature type="site" description="Interaction with DNA" evidence="8">
    <location>
        <position position="167"/>
    </location>
</feature>
<dbReference type="GO" id="GO:0006265">
    <property type="term" value="P:DNA topological change"/>
    <property type="evidence" value="ECO:0007669"/>
    <property type="project" value="UniProtKB-UniRule"/>
</dbReference>
<dbReference type="PRINTS" id="PR00417">
    <property type="entry name" value="PRTPISMRASEI"/>
</dbReference>
<feature type="binding site" evidence="8">
    <location>
        <position position="104"/>
    </location>
    <ligand>
        <name>Mg(2+)</name>
        <dbReference type="ChEBI" id="CHEBI:18420"/>
        <note>catalytic</note>
    </ligand>
</feature>
<dbReference type="Gene3D" id="3.40.50.140">
    <property type="match status" value="1"/>
</dbReference>
<dbReference type="PROSITE" id="PS50880">
    <property type="entry name" value="TOPRIM"/>
    <property type="match status" value="1"/>
</dbReference>
<dbReference type="InterPro" id="IPR000380">
    <property type="entry name" value="Topo_IA"/>
</dbReference>
<feature type="site" description="Interaction with DNA" evidence="8">
    <location>
        <position position="60"/>
    </location>
</feature>
<evidence type="ECO:0000256" key="7">
    <source>
        <dbReference type="ARBA" id="ARBA00023235"/>
    </source>
</evidence>
<dbReference type="PANTHER" id="PTHR11390">
    <property type="entry name" value="PROKARYOTIC DNA TOPOISOMERASE"/>
    <property type="match status" value="1"/>
</dbReference>
<dbReference type="KEGG" id="aacx:DEACI_2140"/>
<dbReference type="InterPro" id="IPR013497">
    <property type="entry name" value="Topo_IA_cen"/>
</dbReference>
<dbReference type="EMBL" id="LR746496">
    <property type="protein sequence ID" value="CAA7601473.1"/>
    <property type="molecule type" value="Genomic_DNA"/>
</dbReference>
<dbReference type="SMART" id="SM00437">
    <property type="entry name" value="TOP1Ac"/>
    <property type="match status" value="1"/>
</dbReference>
<name>A0A8S0VX17_9FIRM</name>
<dbReference type="GO" id="GO:0003677">
    <property type="term" value="F:DNA binding"/>
    <property type="evidence" value="ECO:0007669"/>
    <property type="project" value="UniProtKB-KW"/>
</dbReference>
<keyword evidence="7 8" id="KW-0413">Isomerase</keyword>
<dbReference type="SMART" id="SM00436">
    <property type="entry name" value="TOP1Bc"/>
    <property type="match status" value="1"/>
</dbReference>
<evidence type="ECO:0000256" key="3">
    <source>
        <dbReference type="ARBA" id="ARBA00022723"/>
    </source>
</evidence>
<dbReference type="SMART" id="SM00493">
    <property type="entry name" value="TOPRIM"/>
    <property type="match status" value="1"/>
</dbReference>
<dbReference type="InterPro" id="IPR013825">
    <property type="entry name" value="Topo_IA_cen_sub2"/>
</dbReference>
<dbReference type="GO" id="GO:0003917">
    <property type="term" value="F:DNA topoisomerase type I (single strand cut, ATP-independent) activity"/>
    <property type="evidence" value="ECO:0007669"/>
    <property type="project" value="UniProtKB-UniRule"/>
</dbReference>
<keyword evidence="5 8" id="KW-0799">Topoisomerase</keyword>
<dbReference type="Pfam" id="PF01751">
    <property type="entry name" value="Toprim"/>
    <property type="match status" value="1"/>
</dbReference>
<dbReference type="RefSeq" id="WP_240984998.1">
    <property type="nucleotide sequence ID" value="NZ_CDGJ01000016.1"/>
</dbReference>
<dbReference type="Proteomes" id="UP000836597">
    <property type="component" value="Chromosome"/>
</dbReference>
<dbReference type="Pfam" id="PF01131">
    <property type="entry name" value="Topoisom_bac"/>
    <property type="match status" value="1"/>
</dbReference>
<evidence type="ECO:0000256" key="6">
    <source>
        <dbReference type="ARBA" id="ARBA00023125"/>
    </source>
</evidence>
<evidence type="ECO:0000313" key="11">
    <source>
        <dbReference type="EMBL" id="CAA7601473.1"/>
    </source>
</evidence>
<evidence type="ECO:0000313" key="12">
    <source>
        <dbReference type="EMBL" id="CEJ06128.1"/>
    </source>
</evidence>
<feature type="active site" description="O-(5'-phospho-DNA)-tyrosine intermediate" evidence="8">
    <location>
        <position position="307"/>
    </location>
</feature>
<evidence type="ECO:0000313" key="13">
    <source>
        <dbReference type="Proteomes" id="UP001071230"/>
    </source>
</evidence>
<dbReference type="SUPFAM" id="SSF56712">
    <property type="entry name" value="Prokaryotic type I DNA topoisomerase"/>
    <property type="match status" value="1"/>
</dbReference>
<dbReference type="InterPro" id="IPR003602">
    <property type="entry name" value="Topo_IA_DNA-bd_dom"/>
</dbReference>
<dbReference type="InterPro" id="IPR013826">
    <property type="entry name" value="Topo_IA_cen_sub3"/>
</dbReference>
<evidence type="ECO:0000256" key="4">
    <source>
        <dbReference type="ARBA" id="ARBA00022842"/>
    </source>
</evidence>
<dbReference type="Gene3D" id="1.10.460.10">
    <property type="entry name" value="Topoisomerase I, domain 2"/>
    <property type="match status" value="1"/>
</dbReference>
<dbReference type="InterPro" id="IPR023405">
    <property type="entry name" value="Topo_IA_core_domain"/>
</dbReference>
<feature type="site" description="Interaction with DNA" evidence="8">
    <location>
        <position position="175"/>
    </location>
</feature>
<evidence type="ECO:0000256" key="2">
    <source>
        <dbReference type="ARBA" id="ARBA00009446"/>
    </source>
</evidence>
<comment type="caution">
    <text evidence="8">Lacks conserved residue(s) required for the propagation of feature annotation.</text>
</comment>
<evidence type="ECO:0000259" key="10">
    <source>
        <dbReference type="PROSITE" id="PS52039"/>
    </source>
</evidence>
<dbReference type="PROSITE" id="PS52039">
    <property type="entry name" value="TOPO_IA_2"/>
    <property type="match status" value="1"/>
</dbReference>
<keyword evidence="13" id="KW-1185">Reference proteome</keyword>
<dbReference type="GO" id="GO:0000287">
    <property type="term" value="F:magnesium ion binding"/>
    <property type="evidence" value="ECO:0007669"/>
    <property type="project" value="UniProtKB-UniRule"/>
</dbReference>
<feature type="domain" description="Topo IA-type catalytic" evidence="10">
    <location>
        <begin position="152"/>
        <end position="589"/>
    </location>
</feature>
<proteinExistence type="inferred from homology"/>
<dbReference type="InterPro" id="IPR034144">
    <property type="entry name" value="TOPRIM_TopoIII"/>
</dbReference>
<comment type="cofactor">
    <cofactor evidence="8">
        <name>Mg(2+)</name>
        <dbReference type="ChEBI" id="CHEBI:18420"/>
    </cofactor>
</comment>
<dbReference type="Proteomes" id="UP001071230">
    <property type="component" value="Unassembled WGS sequence"/>
</dbReference>
<feature type="domain" description="Toprim" evidence="9">
    <location>
        <begin position="2"/>
        <end position="133"/>
    </location>
</feature>
<dbReference type="AlphaFoldDB" id="A0A8S0VX17"/>
<dbReference type="PANTHER" id="PTHR11390:SF21">
    <property type="entry name" value="DNA TOPOISOMERASE 3-ALPHA"/>
    <property type="match status" value="1"/>
</dbReference>
<protein>
    <recommendedName>
        <fullName evidence="8">DNA topoisomerase 3</fullName>
        <ecNumber evidence="8">5.6.2.1</ecNumber>
    </recommendedName>
    <alternativeName>
        <fullName evidence="8">DNA topoisomerase III</fullName>
    </alternativeName>
</protein>
<organism evidence="11">
    <name type="scientific">Acididesulfobacillus acetoxydans</name>
    <dbReference type="NCBI Taxonomy" id="1561005"/>
    <lineage>
        <taxon>Bacteria</taxon>
        <taxon>Bacillati</taxon>
        <taxon>Bacillota</taxon>
        <taxon>Clostridia</taxon>
        <taxon>Eubacteriales</taxon>
        <taxon>Peptococcaceae</taxon>
        <taxon>Acididesulfobacillus</taxon>
    </lineage>
</organism>
<dbReference type="GO" id="GO:0043597">
    <property type="term" value="C:cytoplasmic replication fork"/>
    <property type="evidence" value="ECO:0007669"/>
    <property type="project" value="TreeGrafter"/>
</dbReference>
<dbReference type="InterPro" id="IPR005738">
    <property type="entry name" value="TopoIII"/>
</dbReference>
<dbReference type="InterPro" id="IPR023406">
    <property type="entry name" value="Topo_IA_AS"/>
</dbReference>
<keyword evidence="4 8" id="KW-0460">Magnesium</keyword>
<dbReference type="InterPro" id="IPR006171">
    <property type="entry name" value="TOPRIM_dom"/>
</dbReference>
<evidence type="ECO:0000256" key="5">
    <source>
        <dbReference type="ARBA" id="ARBA00023029"/>
    </source>
</evidence>
<feature type="site" description="Interaction with DNA" evidence="8">
    <location>
        <position position="309"/>
    </location>
</feature>
<feature type="binding site" evidence="8">
    <location>
        <position position="8"/>
    </location>
    <ligand>
        <name>Mg(2+)</name>
        <dbReference type="ChEBI" id="CHEBI:18420"/>
        <note>catalytic</note>
    </ligand>
</feature>